<comment type="caution">
    <text evidence="5">The sequence shown here is derived from an EMBL/GenBank/DDBJ whole genome shotgun (WGS) entry which is preliminary data.</text>
</comment>
<dbReference type="Pfam" id="PF26580">
    <property type="entry name" value="Mtb12_C"/>
    <property type="match status" value="1"/>
</dbReference>
<evidence type="ECO:0000313" key="5">
    <source>
        <dbReference type="EMBL" id="NKY51002.1"/>
    </source>
</evidence>
<dbReference type="PROSITE" id="PS51257">
    <property type="entry name" value="PROKAR_LIPOPROTEIN"/>
    <property type="match status" value="1"/>
</dbReference>
<protein>
    <recommendedName>
        <fullName evidence="4">Low molecular weight antigen MTB12-like C-terminal domain-containing protein</fullName>
    </recommendedName>
</protein>
<organism evidence="5 6">
    <name type="scientific">Nocardia vermiculata</name>
    <dbReference type="NCBI Taxonomy" id="257274"/>
    <lineage>
        <taxon>Bacteria</taxon>
        <taxon>Bacillati</taxon>
        <taxon>Actinomycetota</taxon>
        <taxon>Actinomycetes</taxon>
        <taxon>Mycobacteriales</taxon>
        <taxon>Nocardiaceae</taxon>
        <taxon>Nocardia</taxon>
    </lineage>
</organism>
<feature type="chain" id="PRO_5038832408" description="Low molecular weight antigen MTB12-like C-terminal domain-containing protein" evidence="3">
    <location>
        <begin position="22"/>
        <end position="173"/>
    </location>
</feature>
<gene>
    <name evidence="5" type="ORF">HGA08_12345</name>
</gene>
<comment type="similarity">
    <text evidence="2">Belongs to the MTB12 family.</text>
</comment>
<evidence type="ECO:0000256" key="1">
    <source>
        <dbReference type="ARBA" id="ARBA00022729"/>
    </source>
</evidence>
<evidence type="ECO:0000256" key="3">
    <source>
        <dbReference type="SAM" id="SignalP"/>
    </source>
</evidence>
<feature type="signal peptide" evidence="3">
    <location>
        <begin position="1"/>
        <end position="21"/>
    </location>
</feature>
<sequence>MRNTLIRGAVGLCGIAVLAVAALTGCSNDSSDNSTATTSATAAATTAAEASGSSAAAADPETTTAVTDAFVLFFDAKTPADQRSAAVEKGDVFGPVLAAQANNPQAQGTSATVSKVATVDPTHADVTYTLLMNGNPVLPDQSGQAVQENGQWKVAASTFCSLLKLQGGTSPAC</sequence>
<dbReference type="Proteomes" id="UP000565711">
    <property type="component" value="Unassembled WGS sequence"/>
</dbReference>
<dbReference type="InterPro" id="IPR058644">
    <property type="entry name" value="Mtb12-like_C"/>
</dbReference>
<evidence type="ECO:0000259" key="4">
    <source>
        <dbReference type="Pfam" id="PF26580"/>
    </source>
</evidence>
<evidence type="ECO:0000313" key="6">
    <source>
        <dbReference type="Proteomes" id="UP000565711"/>
    </source>
</evidence>
<accession>A0A846XYM9</accession>
<proteinExistence type="inferred from homology"/>
<feature type="domain" description="Low molecular weight antigen MTB12-like C-terminal" evidence="4">
    <location>
        <begin position="61"/>
        <end position="169"/>
    </location>
</feature>
<dbReference type="EMBL" id="JAAXOP010000005">
    <property type="protein sequence ID" value="NKY51002.1"/>
    <property type="molecule type" value="Genomic_DNA"/>
</dbReference>
<dbReference type="RefSeq" id="WP_067873619.1">
    <property type="nucleotide sequence ID" value="NZ_JAAXOP010000005.1"/>
</dbReference>
<reference evidence="5 6" key="1">
    <citation type="submission" date="2020-04" db="EMBL/GenBank/DDBJ databases">
        <title>MicrobeNet Type strains.</title>
        <authorList>
            <person name="Nicholson A.C."/>
        </authorList>
    </citation>
    <scope>NUCLEOTIDE SEQUENCE [LARGE SCALE GENOMIC DNA]</scope>
    <source>
        <strain evidence="5 6">JCM 12354</strain>
    </source>
</reference>
<keyword evidence="6" id="KW-1185">Reference proteome</keyword>
<keyword evidence="1 3" id="KW-0732">Signal</keyword>
<dbReference type="AlphaFoldDB" id="A0A846XYM9"/>
<name>A0A846XYM9_9NOCA</name>
<evidence type="ECO:0000256" key="2">
    <source>
        <dbReference type="ARBA" id="ARBA00093774"/>
    </source>
</evidence>